<dbReference type="AlphaFoldDB" id="A0AAV2S8P7"/>
<dbReference type="GO" id="GO:0008285">
    <property type="term" value="P:negative regulation of cell population proliferation"/>
    <property type="evidence" value="ECO:0007669"/>
    <property type="project" value="TreeGrafter"/>
</dbReference>
<dbReference type="CDD" id="cd00201">
    <property type="entry name" value="WW"/>
    <property type="match status" value="2"/>
</dbReference>
<evidence type="ECO:0000256" key="1">
    <source>
        <dbReference type="ARBA" id="ARBA00022553"/>
    </source>
</evidence>
<feature type="compositionally biased region" description="Low complexity" evidence="3">
    <location>
        <begin position="321"/>
        <end position="338"/>
    </location>
</feature>
<feature type="compositionally biased region" description="Polar residues" evidence="3">
    <location>
        <begin position="456"/>
        <end position="479"/>
    </location>
</feature>
<keyword evidence="7" id="KW-1185">Reference proteome</keyword>
<dbReference type="Pfam" id="PF00397">
    <property type="entry name" value="WW"/>
    <property type="match status" value="1"/>
</dbReference>
<evidence type="ECO:0000256" key="2">
    <source>
        <dbReference type="ARBA" id="ARBA00022737"/>
    </source>
</evidence>
<dbReference type="PROSITE" id="PS50951">
    <property type="entry name" value="SARAH"/>
    <property type="match status" value="1"/>
</dbReference>
<dbReference type="GO" id="GO:0005829">
    <property type="term" value="C:cytosol"/>
    <property type="evidence" value="ECO:0007669"/>
    <property type="project" value="TreeGrafter"/>
</dbReference>
<comment type="caution">
    <text evidence="6">The sequence shown here is derived from an EMBL/GenBank/DDBJ whole genome shotgun (WGS) entry which is preliminary data.</text>
</comment>
<keyword evidence="2" id="KW-0677">Repeat</keyword>
<feature type="non-terminal residue" evidence="6">
    <location>
        <position position="479"/>
    </location>
</feature>
<evidence type="ECO:0000259" key="5">
    <source>
        <dbReference type="PROSITE" id="PS50951"/>
    </source>
</evidence>
<evidence type="ECO:0000259" key="4">
    <source>
        <dbReference type="PROSITE" id="PS50020"/>
    </source>
</evidence>
<dbReference type="Gene3D" id="2.20.70.10">
    <property type="match status" value="2"/>
</dbReference>
<dbReference type="CDD" id="cd21433">
    <property type="entry name" value="SARAH_Sav"/>
    <property type="match status" value="1"/>
</dbReference>
<feature type="region of interest" description="Disordered" evidence="3">
    <location>
        <begin position="199"/>
        <end position="246"/>
    </location>
</feature>
<dbReference type="SMART" id="SM00456">
    <property type="entry name" value="WW"/>
    <property type="match status" value="2"/>
</dbReference>
<dbReference type="InterPro" id="IPR001202">
    <property type="entry name" value="WW_dom"/>
</dbReference>
<dbReference type="FunFam" id="2.20.70.10:FF:000035">
    <property type="entry name" value="Salvador homolog 1 (Drosophila)"/>
    <property type="match status" value="1"/>
</dbReference>
<dbReference type="EMBL" id="CAXKWB010047414">
    <property type="protein sequence ID" value="CAL4165309.1"/>
    <property type="molecule type" value="Genomic_DNA"/>
</dbReference>
<evidence type="ECO:0008006" key="8">
    <source>
        <dbReference type="Google" id="ProtNLM"/>
    </source>
</evidence>
<proteinExistence type="predicted"/>
<dbReference type="GO" id="GO:0043065">
    <property type="term" value="P:positive regulation of apoptotic process"/>
    <property type="evidence" value="ECO:0007669"/>
    <property type="project" value="TreeGrafter"/>
</dbReference>
<accession>A0AAV2S8P7</accession>
<feature type="domain" description="SARAH" evidence="5">
    <location>
        <begin position="377"/>
        <end position="424"/>
    </location>
</feature>
<organism evidence="6 7">
    <name type="scientific">Meganyctiphanes norvegica</name>
    <name type="common">Northern krill</name>
    <name type="synonym">Thysanopoda norvegica</name>
    <dbReference type="NCBI Taxonomy" id="48144"/>
    <lineage>
        <taxon>Eukaryota</taxon>
        <taxon>Metazoa</taxon>
        <taxon>Ecdysozoa</taxon>
        <taxon>Arthropoda</taxon>
        <taxon>Crustacea</taxon>
        <taxon>Multicrustacea</taxon>
        <taxon>Malacostraca</taxon>
        <taxon>Eumalacostraca</taxon>
        <taxon>Eucarida</taxon>
        <taxon>Euphausiacea</taxon>
        <taxon>Euphausiidae</taxon>
        <taxon>Meganyctiphanes</taxon>
    </lineage>
</organism>
<dbReference type="GO" id="GO:0060090">
    <property type="term" value="F:molecular adaptor activity"/>
    <property type="evidence" value="ECO:0007669"/>
    <property type="project" value="InterPro"/>
</dbReference>
<dbReference type="InterPro" id="IPR036020">
    <property type="entry name" value="WW_dom_sf"/>
</dbReference>
<sequence length="479" mass="53689">MLSNSRKKKEDLAVSCDSLAGKYIKKDASPEVPIINIWTATTGTVQNDVKKRKSTLSQPNISTLGNASLQQQSSPMVQKYSNYAKPFNGHLSSSGTEGKYTPNVGDVAQGMSALHLGSRVSLDPLVKAQQQQQAPPSPAMYSHTYVNHYTGSQHSLDQILYSPNTSRMALEHQHSPYLGYSYLIQQPPKNQRQLTNFSTSVQPHPLGQSTSHPSSSQFSSSSTHHGGGVGQPSSPRVDQELPLPPGWSVDYTLRGRKYYIDHNTKTTHWSHPLEKEGLPAGWKRVESPEHGVYYVSVITRQAQYEHPCAQQYLPSIPETHSVGPSSPSSSTGVGQPSSEFQQQSMAQALMPTSPYMHEEIPYWLRVYSQASPDHDHKLRWELFRLPELDSYQAMLNKLFKHELHGIVMSYEMYRLHLTRELERRVQQLNLSPSSHEGEEPTGVTITEIKDDELPIDNSSNTPENFKTPLLNSDNLFESR</sequence>
<feature type="domain" description="WW" evidence="4">
    <location>
        <begin position="276"/>
        <end position="309"/>
    </location>
</feature>
<dbReference type="GO" id="GO:0006915">
    <property type="term" value="P:apoptotic process"/>
    <property type="evidence" value="ECO:0007669"/>
    <property type="project" value="InterPro"/>
</dbReference>
<reference evidence="6 7" key="1">
    <citation type="submission" date="2024-05" db="EMBL/GenBank/DDBJ databases">
        <authorList>
            <person name="Wallberg A."/>
        </authorList>
    </citation>
    <scope>NUCLEOTIDE SEQUENCE [LARGE SCALE GENOMIC DNA]</scope>
</reference>
<name>A0AAV2S8P7_MEGNR</name>
<dbReference type="InterPro" id="IPR011524">
    <property type="entry name" value="SARAH_dom"/>
</dbReference>
<feature type="region of interest" description="Disordered" evidence="3">
    <location>
        <begin position="431"/>
        <end position="479"/>
    </location>
</feature>
<dbReference type="PANTHER" id="PTHR47522">
    <property type="entry name" value="SALVADOR FAMILY WW DOMAIN-CONTAINING PROTEIN 1"/>
    <property type="match status" value="1"/>
</dbReference>
<feature type="compositionally biased region" description="Low complexity" evidence="3">
    <location>
        <begin position="207"/>
        <end position="224"/>
    </location>
</feature>
<dbReference type="SUPFAM" id="SSF51045">
    <property type="entry name" value="WW domain"/>
    <property type="match status" value="2"/>
</dbReference>
<dbReference type="PROSITE" id="PS50020">
    <property type="entry name" value="WW_DOMAIN_2"/>
    <property type="match status" value="2"/>
</dbReference>
<protein>
    <recommendedName>
        <fullName evidence="8">Scaffold protein salvador</fullName>
    </recommendedName>
</protein>
<feature type="region of interest" description="Disordered" evidence="3">
    <location>
        <begin position="315"/>
        <end position="344"/>
    </location>
</feature>
<evidence type="ECO:0000313" key="7">
    <source>
        <dbReference type="Proteomes" id="UP001497623"/>
    </source>
</evidence>
<keyword evidence="1" id="KW-0597">Phosphoprotein</keyword>
<evidence type="ECO:0000313" key="6">
    <source>
        <dbReference type="EMBL" id="CAL4165309.1"/>
    </source>
</evidence>
<dbReference type="InterPro" id="IPR030030">
    <property type="entry name" value="Sav"/>
</dbReference>
<dbReference type="PANTHER" id="PTHR47522:SF2">
    <property type="entry name" value="PROTEIN SALVADOR HOMOLOG 1"/>
    <property type="match status" value="1"/>
</dbReference>
<evidence type="ECO:0000256" key="3">
    <source>
        <dbReference type="SAM" id="MobiDB-lite"/>
    </source>
</evidence>
<gene>
    <name evidence="6" type="ORF">MNOR_LOCUS33238</name>
</gene>
<dbReference type="Proteomes" id="UP001497623">
    <property type="component" value="Unassembled WGS sequence"/>
</dbReference>
<feature type="domain" description="WW" evidence="4">
    <location>
        <begin position="241"/>
        <end position="274"/>
    </location>
</feature>
<dbReference type="GO" id="GO:0035329">
    <property type="term" value="P:hippo signaling"/>
    <property type="evidence" value="ECO:0007669"/>
    <property type="project" value="InterPro"/>
</dbReference>